<feature type="compositionally biased region" description="Polar residues" evidence="1">
    <location>
        <begin position="18"/>
        <end position="28"/>
    </location>
</feature>
<gene>
    <name evidence="2" type="ORF">TCLT_LOCUS4908</name>
</gene>
<dbReference type="Proteomes" id="UP000276776">
    <property type="component" value="Unassembled WGS sequence"/>
</dbReference>
<dbReference type="EMBL" id="UYYF01004310">
    <property type="protein sequence ID" value="VDN02089.1"/>
    <property type="molecule type" value="Genomic_DNA"/>
</dbReference>
<keyword evidence="3" id="KW-1185">Reference proteome</keyword>
<feature type="region of interest" description="Disordered" evidence="1">
    <location>
        <begin position="18"/>
        <end position="71"/>
    </location>
</feature>
<name>A0A0N5CX20_THECL</name>
<reference evidence="4" key="1">
    <citation type="submission" date="2017-02" db="UniProtKB">
        <authorList>
            <consortium name="WormBaseParasite"/>
        </authorList>
    </citation>
    <scope>IDENTIFICATION</scope>
</reference>
<organism evidence="4">
    <name type="scientific">Thelazia callipaeda</name>
    <name type="common">Oriental eyeworm</name>
    <name type="synonym">Parasitic nematode</name>
    <dbReference type="NCBI Taxonomy" id="103827"/>
    <lineage>
        <taxon>Eukaryota</taxon>
        <taxon>Metazoa</taxon>
        <taxon>Ecdysozoa</taxon>
        <taxon>Nematoda</taxon>
        <taxon>Chromadorea</taxon>
        <taxon>Rhabditida</taxon>
        <taxon>Spirurina</taxon>
        <taxon>Spiruromorpha</taxon>
        <taxon>Thelazioidea</taxon>
        <taxon>Thelaziidae</taxon>
        <taxon>Thelazia</taxon>
    </lineage>
</organism>
<feature type="compositionally biased region" description="Low complexity" evidence="1">
    <location>
        <begin position="29"/>
        <end position="50"/>
    </location>
</feature>
<accession>A0A0N5CX20</accession>
<sequence length="104" mass="11702">MIPTMNRQERFMKRTHTIMSETYTNAGNSTSRSMSSRSTSGSSSSSSSFSQAFKSDPGLLSVPTPFETGLTKLEPKPHKKVFHYKNQESTGLDFDITSHFLFHF</sequence>
<reference evidence="2 3" key="2">
    <citation type="submission" date="2018-11" db="EMBL/GenBank/DDBJ databases">
        <authorList>
            <consortium name="Pathogen Informatics"/>
        </authorList>
    </citation>
    <scope>NUCLEOTIDE SEQUENCE [LARGE SCALE GENOMIC DNA]</scope>
</reference>
<evidence type="ECO:0000313" key="3">
    <source>
        <dbReference type="Proteomes" id="UP000276776"/>
    </source>
</evidence>
<protein>
    <submittedName>
        <fullName evidence="2 4">Uncharacterized protein</fullName>
    </submittedName>
</protein>
<dbReference type="WBParaSite" id="TCLT_0000491901-mRNA-1">
    <property type="protein sequence ID" value="TCLT_0000491901-mRNA-1"/>
    <property type="gene ID" value="TCLT_0000491901"/>
</dbReference>
<evidence type="ECO:0000313" key="4">
    <source>
        <dbReference type="WBParaSite" id="TCLT_0000491901-mRNA-1"/>
    </source>
</evidence>
<evidence type="ECO:0000256" key="1">
    <source>
        <dbReference type="SAM" id="MobiDB-lite"/>
    </source>
</evidence>
<evidence type="ECO:0000313" key="2">
    <source>
        <dbReference type="EMBL" id="VDN02089.1"/>
    </source>
</evidence>
<dbReference type="OrthoDB" id="10570312at2759"/>
<dbReference type="AlphaFoldDB" id="A0A0N5CX20"/>
<proteinExistence type="predicted"/>